<dbReference type="InterPro" id="IPR029052">
    <property type="entry name" value="Metallo-depent_PP-like"/>
</dbReference>
<dbReference type="EMBL" id="CP019640">
    <property type="protein sequence ID" value="AQQ55179.1"/>
    <property type="molecule type" value="Genomic_DNA"/>
</dbReference>
<dbReference type="InterPro" id="IPR050884">
    <property type="entry name" value="CNP_phosphodiesterase-III"/>
</dbReference>
<dbReference type="SUPFAM" id="SSF56300">
    <property type="entry name" value="Metallo-dependent phosphatases"/>
    <property type="match status" value="1"/>
</dbReference>
<dbReference type="InterPro" id="IPR004843">
    <property type="entry name" value="Calcineurin-like_PHP"/>
</dbReference>
<keyword evidence="1" id="KW-0479">Metal-binding</keyword>
<comment type="similarity">
    <text evidence="4">Belongs to the cyclic nucleotide phosphodiesterase class-III family.</text>
</comment>
<dbReference type="PANTHER" id="PTHR42988:SF2">
    <property type="entry name" value="CYCLIC NUCLEOTIDE PHOSPHODIESTERASE CBUA0032-RELATED"/>
    <property type="match status" value="1"/>
</dbReference>
<dbReference type="Gene3D" id="3.60.21.10">
    <property type="match status" value="1"/>
</dbReference>
<evidence type="ECO:0000256" key="1">
    <source>
        <dbReference type="ARBA" id="ARBA00022723"/>
    </source>
</evidence>
<evidence type="ECO:0000256" key="3">
    <source>
        <dbReference type="ARBA" id="ARBA00023004"/>
    </source>
</evidence>
<evidence type="ECO:0000259" key="5">
    <source>
        <dbReference type="Pfam" id="PF00149"/>
    </source>
</evidence>
<evidence type="ECO:0000313" key="6">
    <source>
        <dbReference type="EMBL" id="AQQ55179.1"/>
    </source>
</evidence>
<evidence type="ECO:0000256" key="2">
    <source>
        <dbReference type="ARBA" id="ARBA00022801"/>
    </source>
</evidence>
<evidence type="ECO:0000256" key="4">
    <source>
        <dbReference type="ARBA" id="ARBA00025742"/>
    </source>
</evidence>
<organism evidence="6 7">
    <name type="scientific">Planococcus lenghuensis</name>
    <dbReference type="NCBI Taxonomy" id="2213202"/>
    <lineage>
        <taxon>Bacteria</taxon>
        <taxon>Bacillati</taxon>
        <taxon>Bacillota</taxon>
        <taxon>Bacilli</taxon>
        <taxon>Bacillales</taxon>
        <taxon>Caryophanaceae</taxon>
        <taxon>Planococcus</taxon>
    </lineage>
</organism>
<gene>
    <name evidence="6" type="ORF">B0X71_16620</name>
</gene>
<proteinExistence type="inferred from homology"/>
<feature type="domain" description="Calcineurin-like phosphoesterase" evidence="5">
    <location>
        <begin position="1"/>
        <end position="195"/>
    </location>
</feature>
<sequence length="280" mass="31873">MKIAVTGDLHYPELHEAIEFIRKDHREFFETFIGRFFSIPANLYVSIGDLTNIGSAEELNDVYALLRKYDKRFMHVLGNHDMYSLTRNEVLAITEQDRSYVISTEQAVLAFIDTAREKDFKDWGGTLDVQQLSWLETVIEQSGERPLILFAHHPPNGTTARSEKDKRCIHPDIPIWDVLSKKKGIGLYVNGHNHCNSIVQKGQWTFLQLAAVLDEQAVRTIEVTDSEIIIDFVDVSDPLLKAKAQIIGNSIPYFLLNRNFAGTERDVRHVIPLVPTAVAE</sequence>
<dbReference type="Pfam" id="PF00149">
    <property type="entry name" value="Metallophos"/>
    <property type="match status" value="1"/>
</dbReference>
<accession>A0A1Q2L422</accession>
<keyword evidence="2" id="KW-0378">Hydrolase</keyword>
<dbReference type="AlphaFoldDB" id="A0A1Q2L422"/>
<keyword evidence="3" id="KW-0408">Iron</keyword>
<evidence type="ECO:0000313" key="7">
    <source>
        <dbReference type="Proteomes" id="UP000188184"/>
    </source>
</evidence>
<reference evidence="6 7" key="1">
    <citation type="submission" date="2017-02" db="EMBL/GenBank/DDBJ databases">
        <title>The complete genomic sequence of a novel cold adapted crude oil-degrading bacterium Planococcus qaidamina Y42.</title>
        <authorList>
            <person name="Yang R."/>
        </authorList>
    </citation>
    <scope>NUCLEOTIDE SEQUENCE [LARGE SCALE GENOMIC DNA]</scope>
    <source>
        <strain evidence="6 7">Y42</strain>
    </source>
</reference>
<dbReference type="PANTHER" id="PTHR42988">
    <property type="entry name" value="PHOSPHOHYDROLASE"/>
    <property type="match status" value="1"/>
</dbReference>
<dbReference type="Proteomes" id="UP000188184">
    <property type="component" value="Chromosome"/>
</dbReference>
<dbReference type="KEGG" id="pmar:B0X71_16620"/>
<dbReference type="GO" id="GO:0016787">
    <property type="term" value="F:hydrolase activity"/>
    <property type="evidence" value="ECO:0007669"/>
    <property type="project" value="UniProtKB-KW"/>
</dbReference>
<protein>
    <recommendedName>
        <fullName evidence="5">Calcineurin-like phosphoesterase domain-containing protein</fullName>
    </recommendedName>
</protein>
<dbReference type="CDD" id="cd00838">
    <property type="entry name" value="MPP_superfamily"/>
    <property type="match status" value="1"/>
</dbReference>
<keyword evidence="7" id="KW-1185">Reference proteome</keyword>
<dbReference type="GO" id="GO:0046872">
    <property type="term" value="F:metal ion binding"/>
    <property type="evidence" value="ECO:0007669"/>
    <property type="project" value="UniProtKB-KW"/>
</dbReference>
<name>A0A1Q2L422_9BACL</name>